<feature type="transmembrane region" description="Helical" evidence="9">
    <location>
        <begin position="21"/>
        <end position="41"/>
    </location>
</feature>
<dbReference type="InterPro" id="IPR036866">
    <property type="entry name" value="RibonucZ/Hydroxyglut_hydro"/>
</dbReference>
<evidence type="ECO:0000256" key="8">
    <source>
        <dbReference type="ARBA" id="ARBA00048505"/>
    </source>
</evidence>
<dbReference type="InterPro" id="IPR001279">
    <property type="entry name" value="Metallo-B-lactamas"/>
</dbReference>
<dbReference type="Gene3D" id="3.60.15.10">
    <property type="entry name" value="Ribonuclease Z/Hydroxyacylglutathione hydrolase-like"/>
    <property type="match status" value="1"/>
</dbReference>
<keyword evidence="4 9" id="KW-1133">Transmembrane helix</keyword>
<dbReference type="GO" id="GO:0005886">
    <property type="term" value="C:plasma membrane"/>
    <property type="evidence" value="ECO:0007669"/>
    <property type="project" value="UniProtKB-SubCell"/>
</dbReference>
<dbReference type="Pfam" id="PF13567">
    <property type="entry name" value="DUF4131"/>
    <property type="match status" value="1"/>
</dbReference>
<dbReference type="Pfam" id="PF03772">
    <property type="entry name" value="Competence"/>
    <property type="match status" value="1"/>
</dbReference>
<feature type="transmembrane region" description="Helical" evidence="9">
    <location>
        <begin position="47"/>
        <end position="64"/>
    </location>
</feature>
<dbReference type="AlphaFoldDB" id="A0A3M8DE70"/>
<dbReference type="InterPro" id="IPR052159">
    <property type="entry name" value="Competence_DNA_uptake"/>
</dbReference>
<evidence type="ECO:0000256" key="6">
    <source>
        <dbReference type="ARBA" id="ARBA00034221"/>
    </source>
</evidence>
<dbReference type="GO" id="GO:0030420">
    <property type="term" value="P:establishment of competence for transformation"/>
    <property type="evidence" value="ECO:0007669"/>
    <property type="project" value="InterPro"/>
</dbReference>
<feature type="transmembrane region" description="Helical" evidence="9">
    <location>
        <begin position="460"/>
        <end position="478"/>
    </location>
</feature>
<evidence type="ECO:0000256" key="5">
    <source>
        <dbReference type="ARBA" id="ARBA00023136"/>
    </source>
</evidence>
<evidence type="ECO:0000256" key="4">
    <source>
        <dbReference type="ARBA" id="ARBA00022989"/>
    </source>
</evidence>
<feature type="transmembrane region" description="Helical" evidence="9">
    <location>
        <begin position="498"/>
        <end position="514"/>
    </location>
</feature>
<evidence type="ECO:0000256" key="3">
    <source>
        <dbReference type="ARBA" id="ARBA00022692"/>
    </source>
</evidence>
<organism evidence="11 12">
    <name type="scientific">Brevibacillus panacihumi</name>
    <dbReference type="NCBI Taxonomy" id="497735"/>
    <lineage>
        <taxon>Bacteria</taxon>
        <taxon>Bacillati</taxon>
        <taxon>Bacillota</taxon>
        <taxon>Bacilli</taxon>
        <taxon>Bacillales</taxon>
        <taxon>Paenibacillaceae</taxon>
        <taxon>Brevibacillus</taxon>
    </lineage>
</organism>
<keyword evidence="5 9" id="KW-0472">Membrane</keyword>
<comment type="function">
    <text evidence="7">Counteracts the endogenous Pycsar antiviral defense system. Phosphodiesterase that enables metal-dependent hydrolysis of host cyclic nucleotide Pycsar defense signals such as cCMP and cUMP.</text>
</comment>
<feature type="transmembrane region" description="Helical" evidence="9">
    <location>
        <begin position="526"/>
        <end position="543"/>
    </location>
</feature>
<evidence type="ECO:0000313" key="11">
    <source>
        <dbReference type="EMBL" id="RNB86314.1"/>
    </source>
</evidence>
<accession>A0A3M8DE70</accession>
<dbReference type="EMBL" id="RHHT01000002">
    <property type="protein sequence ID" value="RNB86314.1"/>
    <property type="molecule type" value="Genomic_DNA"/>
</dbReference>
<protein>
    <submittedName>
        <fullName evidence="11">DNA internalization-related competence protein ComEC/Rec2</fullName>
    </submittedName>
</protein>
<keyword evidence="2" id="KW-1003">Cell membrane</keyword>
<name>A0A3M8DE70_9BACL</name>
<dbReference type="InterPro" id="IPR035681">
    <property type="entry name" value="ComA-like_MBL"/>
</dbReference>
<evidence type="ECO:0000259" key="10">
    <source>
        <dbReference type="SMART" id="SM00849"/>
    </source>
</evidence>
<evidence type="ECO:0000256" key="7">
    <source>
        <dbReference type="ARBA" id="ARBA00034301"/>
    </source>
</evidence>
<dbReference type="InterPro" id="IPR004477">
    <property type="entry name" value="ComEC_N"/>
</dbReference>
<dbReference type="Proteomes" id="UP000281915">
    <property type="component" value="Unassembled WGS sequence"/>
</dbReference>
<comment type="catalytic activity">
    <reaction evidence="6">
        <text>3',5'-cyclic CMP + H2O = CMP + H(+)</text>
        <dbReference type="Rhea" id="RHEA:72675"/>
        <dbReference type="ChEBI" id="CHEBI:15377"/>
        <dbReference type="ChEBI" id="CHEBI:15378"/>
        <dbReference type="ChEBI" id="CHEBI:58003"/>
        <dbReference type="ChEBI" id="CHEBI:60377"/>
    </reaction>
    <physiologicalReaction direction="left-to-right" evidence="6">
        <dbReference type="Rhea" id="RHEA:72676"/>
    </physiologicalReaction>
</comment>
<reference evidence="11 12" key="1">
    <citation type="submission" date="2018-10" db="EMBL/GenBank/DDBJ databases">
        <title>Phylogenomics of Brevibacillus.</title>
        <authorList>
            <person name="Dunlap C."/>
        </authorList>
    </citation>
    <scope>NUCLEOTIDE SEQUENCE [LARGE SCALE GENOMIC DNA]</scope>
    <source>
        <strain evidence="11 12">JCM 15085</strain>
    </source>
</reference>
<dbReference type="NCBIfam" id="TIGR00360">
    <property type="entry name" value="ComEC_N-term"/>
    <property type="match status" value="1"/>
</dbReference>
<dbReference type="NCBIfam" id="TIGR00361">
    <property type="entry name" value="ComEC_Rec2"/>
    <property type="match status" value="1"/>
</dbReference>
<evidence type="ECO:0000313" key="12">
    <source>
        <dbReference type="Proteomes" id="UP000281915"/>
    </source>
</evidence>
<dbReference type="SUPFAM" id="SSF56281">
    <property type="entry name" value="Metallo-hydrolase/oxidoreductase"/>
    <property type="match status" value="1"/>
</dbReference>
<feature type="transmembrane region" description="Helical" evidence="9">
    <location>
        <begin position="428"/>
        <end position="453"/>
    </location>
</feature>
<dbReference type="InterPro" id="IPR025405">
    <property type="entry name" value="DUF4131"/>
</dbReference>
<comment type="subcellular location">
    <subcellularLocation>
        <location evidence="1">Cell membrane</location>
        <topology evidence="1">Multi-pass membrane protein</topology>
    </subcellularLocation>
</comment>
<comment type="caution">
    <text evidence="11">The sequence shown here is derived from an EMBL/GenBank/DDBJ whole genome shotgun (WGS) entry which is preliminary data.</text>
</comment>
<sequence>MFVPGNRDKLRFEKKFSTRDGGSSLTILGAGFLLVAGYLLAAYLHSAWMLAAPGIWLFVCRYIPQPSRRWLTLYLLVSILAGLYFTGYEFFHRSSLQTLAADERIVWAKGDLQAPVQRDGDVARMFVLLSAWKEKDGTWIDIPGKERVALRVRLDTEAEARQVEEWRHGSTFVAPIQLALPQSARNPHAFDYKQYLYYQRVHVTAEAKYADITWTSTGSGIWSFFQSWQAQAASRVDELFKDPNTAGYMKSLLLGVREDVAVEWGEMYAELGLSHILAISGLHVTLVSSMFMWMLERIGINRKHALVTTVLFIIGYVMLVGASASAVRSGLMGGVALACQVWNKRLDGREVWAGALIVMLLYDPYQLWNVGFQLSFAVTLGLIRYVPYCLHAGGQTPVWLRTLLAVTMTAQMVSFPFVVYHFHQFSPWSWLVNLLATPLLSSLVLPLGYIALLFGTMHPALAIVPVWLSTQLLEWVHAPLFALENMRLPYTHWPHPDWWWLIGYGIFLLLLPKLWDLGYHRRRDMILYLIVLAGLVIAARQPFSGHNEVRITYLDVGQGDSIIVEVGHKKVYLMDAGGKNAWEIREPWREKRDPYEVGKDVVLPFLRSRGITHVDRVVLTHGDMDHIGGMDALLGRITFGAVLTNGTTPKAKELELLARFQAQSVPIWSGEPGMSWTDMPGVEWKWLHPGRSAGYSGNNASVVLQLTAYGNTVLFTGDIEADGENMLLENGIPVIDVLKVAHHGSKTSSTEAFLTATAPRYAIVSAGQRNRYGHPSPEVLERFAKNGTHLFRTDRHGAVTLTISSKGISWKTQLADT</sequence>
<dbReference type="PANTHER" id="PTHR30619:SF1">
    <property type="entry name" value="RECOMBINATION PROTEIN 2"/>
    <property type="match status" value="1"/>
</dbReference>
<dbReference type="PANTHER" id="PTHR30619">
    <property type="entry name" value="DNA INTERNALIZATION/COMPETENCE PROTEIN COMEC/REC2"/>
    <property type="match status" value="1"/>
</dbReference>
<feature type="transmembrane region" description="Helical" evidence="9">
    <location>
        <begin position="305"/>
        <end position="327"/>
    </location>
</feature>
<comment type="catalytic activity">
    <reaction evidence="8">
        <text>3',5'-cyclic UMP + H2O = UMP + H(+)</text>
        <dbReference type="Rhea" id="RHEA:70575"/>
        <dbReference type="ChEBI" id="CHEBI:15377"/>
        <dbReference type="ChEBI" id="CHEBI:15378"/>
        <dbReference type="ChEBI" id="CHEBI:57865"/>
        <dbReference type="ChEBI" id="CHEBI:184387"/>
    </reaction>
    <physiologicalReaction direction="left-to-right" evidence="8">
        <dbReference type="Rhea" id="RHEA:70576"/>
    </physiologicalReaction>
</comment>
<feature type="transmembrane region" description="Helical" evidence="9">
    <location>
        <begin position="71"/>
        <end position="91"/>
    </location>
</feature>
<evidence type="ECO:0000256" key="9">
    <source>
        <dbReference type="SAM" id="Phobius"/>
    </source>
</evidence>
<evidence type="ECO:0000256" key="1">
    <source>
        <dbReference type="ARBA" id="ARBA00004651"/>
    </source>
</evidence>
<dbReference type="SMART" id="SM00849">
    <property type="entry name" value="Lactamase_B"/>
    <property type="match status" value="1"/>
</dbReference>
<feature type="domain" description="Metallo-beta-lactamase" evidence="10">
    <location>
        <begin position="558"/>
        <end position="768"/>
    </location>
</feature>
<evidence type="ECO:0000256" key="2">
    <source>
        <dbReference type="ARBA" id="ARBA00022475"/>
    </source>
</evidence>
<feature type="transmembrane region" description="Helical" evidence="9">
    <location>
        <begin position="367"/>
        <end position="386"/>
    </location>
</feature>
<dbReference type="InterPro" id="IPR004797">
    <property type="entry name" value="Competence_ComEC/Rec2"/>
</dbReference>
<feature type="transmembrane region" description="Helical" evidence="9">
    <location>
        <begin position="273"/>
        <end position="293"/>
    </location>
</feature>
<dbReference type="CDD" id="cd07731">
    <property type="entry name" value="ComA-like_MBL-fold"/>
    <property type="match status" value="1"/>
</dbReference>
<keyword evidence="3 9" id="KW-0812">Transmembrane</keyword>
<dbReference type="Pfam" id="PF00753">
    <property type="entry name" value="Lactamase_B"/>
    <property type="match status" value="1"/>
</dbReference>
<proteinExistence type="predicted"/>
<feature type="transmembrane region" description="Helical" evidence="9">
    <location>
        <begin position="398"/>
        <end position="422"/>
    </location>
</feature>
<gene>
    <name evidence="11" type="ORF">EDM58_01840</name>
</gene>